<dbReference type="InterPro" id="IPR018759">
    <property type="entry name" value="BBP2_2"/>
</dbReference>
<keyword evidence="4" id="KW-0732">Signal</keyword>
<dbReference type="Pfam" id="PF10082">
    <property type="entry name" value="BBP2_2"/>
    <property type="match status" value="1"/>
</dbReference>
<feature type="signal peptide" evidence="4">
    <location>
        <begin position="1"/>
        <end position="26"/>
    </location>
</feature>
<sequence length="428" mass="46543">MVIRQSRQSRAISFCLLGLIAPLADARAQTTVDMRMERDTVGARSRPEVETSGARLGALLISPSFGIEADATDNIYARGDTKRGDVAVAILPALAVRSQWSRHALGISADGAIKRYAQRTAENVDTYAVKLDGRLDISGNTRLSGDIGASRRIEARGTTGDTLFGAAPVAYTQLSGGGEIEQTFTRARITLGGRYERYRYADRELGGTVVDLSQRDYEALTGSLRAAVGVGPGIAAFASLAYNRNRYIAPPIGPNRDSHGFTALTGVAFGLNRLLQGELGVGWVRQDFSAPVFPRISGLAYNAQLRWSPTRLTSVRLSGGRTFQRSPIIGVAGIQQHEVSLSAEHELLRTLILRPALRYLVADFRVPGGAAPRRERYFTGAFGVTWRLTQHIEIAGEYAHSLGRNTGAIDLGRAYDRNRATLSLRWRL</sequence>
<keyword evidence="3" id="KW-0998">Cell outer membrane</keyword>
<dbReference type="SUPFAM" id="SSF56935">
    <property type="entry name" value="Porins"/>
    <property type="match status" value="1"/>
</dbReference>
<organism evidence="5 6">
    <name type="scientific">Novosphingobium sediminis</name>
    <dbReference type="NCBI Taxonomy" id="707214"/>
    <lineage>
        <taxon>Bacteria</taxon>
        <taxon>Pseudomonadati</taxon>
        <taxon>Pseudomonadota</taxon>
        <taxon>Alphaproteobacteria</taxon>
        <taxon>Sphingomonadales</taxon>
        <taxon>Sphingomonadaceae</taxon>
        <taxon>Novosphingobium</taxon>
    </lineage>
</organism>
<evidence type="ECO:0000313" key="5">
    <source>
        <dbReference type="EMBL" id="GEN99820.1"/>
    </source>
</evidence>
<evidence type="ECO:0000256" key="2">
    <source>
        <dbReference type="ARBA" id="ARBA00023136"/>
    </source>
</evidence>
<dbReference type="InterPro" id="IPR036942">
    <property type="entry name" value="Beta-barrel_TonB_sf"/>
</dbReference>
<keyword evidence="6" id="KW-1185">Reference proteome</keyword>
<dbReference type="GO" id="GO:0009279">
    <property type="term" value="C:cell outer membrane"/>
    <property type="evidence" value="ECO:0007669"/>
    <property type="project" value="UniProtKB-SubCell"/>
</dbReference>
<dbReference type="Proteomes" id="UP000321464">
    <property type="component" value="Unassembled WGS sequence"/>
</dbReference>
<keyword evidence="2" id="KW-0472">Membrane</keyword>
<protein>
    <recommendedName>
        <fullName evidence="7">Outer membrane protein beta-barrel domain-containing protein</fullName>
    </recommendedName>
</protein>
<evidence type="ECO:0000256" key="1">
    <source>
        <dbReference type="ARBA" id="ARBA00004442"/>
    </source>
</evidence>
<evidence type="ECO:0000313" key="6">
    <source>
        <dbReference type="Proteomes" id="UP000321464"/>
    </source>
</evidence>
<dbReference type="Gene3D" id="2.40.170.20">
    <property type="entry name" value="TonB-dependent receptor, beta-barrel domain"/>
    <property type="match status" value="1"/>
</dbReference>
<evidence type="ECO:0000256" key="4">
    <source>
        <dbReference type="SAM" id="SignalP"/>
    </source>
</evidence>
<comment type="caution">
    <text evidence="5">The sequence shown here is derived from an EMBL/GenBank/DDBJ whole genome shotgun (WGS) entry which is preliminary data.</text>
</comment>
<evidence type="ECO:0008006" key="7">
    <source>
        <dbReference type="Google" id="ProtNLM"/>
    </source>
</evidence>
<accession>A0A512AJF7</accession>
<proteinExistence type="predicted"/>
<evidence type="ECO:0000256" key="3">
    <source>
        <dbReference type="ARBA" id="ARBA00023237"/>
    </source>
</evidence>
<dbReference type="RefSeq" id="WP_170233793.1">
    <property type="nucleotide sequence ID" value="NZ_BJYR01000011.1"/>
</dbReference>
<feature type="chain" id="PRO_5022136174" description="Outer membrane protein beta-barrel domain-containing protein" evidence="4">
    <location>
        <begin position="27"/>
        <end position="428"/>
    </location>
</feature>
<dbReference type="EMBL" id="BJYR01000011">
    <property type="protein sequence ID" value="GEN99820.1"/>
    <property type="molecule type" value="Genomic_DNA"/>
</dbReference>
<dbReference type="AlphaFoldDB" id="A0A512AJF7"/>
<name>A0A512AJF7_9SPHN</name>
<comment type="subcellular location">
    <subcellularLocation>
        <location evidence="1">Cell outer membrane</location>
    </subcellularLocation>
</comment>
<gene>
    <name evidence="5" type="ORF">NSE01_16530</name>
</gene>
<reference evidence="5 6" key="1">
    <citation type="submission" date="2019-07" db="EMBL/GenBank/DDBJ databases">
        <title>Whole genome shotgun sequence of Novosphingobium sediminis NBRC 106119.</title>
        <authorList>
            <person name="Hosoyama A."/>
            <person name="Uohara A."/>
            <person name="Ohji S."/>
            <person name="Ichikawa N."/>
        </authorList>
    </citation>
    <scope>NUCLEOTIDE SEQUENCE [LARGE SCALE GENOMIC DNA]</scope>
    <source>
        <strain evidence="5 6">NBRC 106119</strain>
    </source>
</reference>